<comment type="caution">
    <text evidence="4">The sequence shown here is derived from an EMBL/GenBank/DDBJ whole genome shotgun (WGS) entry which is preliminary data.</text>
</comment>
<sequence>PFVYSSDDVAALMDEVPRIIPTPIRAATFRTMIGLLVATGMRVGEVIRLGISDIDWSDGVLVVRSSKFKKSREVPLDPSVVEALGLYAELRDQCVSRSRGSTFFVSTIGTPVIYSDFGLFFRRLLVASGVGACSPRRPRIHDFRHSFAVHTLVAWYRTGEDVGALLPRLSTYMG</sequence>
<dbReference type="SUPFAM" id="SSF56349">
    <property type="entry name" value="DNA breaking-rejoining enzymes"/>
    <property type="match status" value="1"/>
</dbReference>
<accession>T1B6U1</accession>
<proteinExistence type="predicted"/>
<dbReference type="InterPro" id="IPR013762">
    <property type="entry name" value="Integrase-like_cat_sf"/>
</dbReference>
<evidence type="ECO:0000313" key="4">
    <source>
        <dbReference type="EMBL" id="EQD68651.1"/>
    </source>
</evidence>
<dbReference type="InterPro" id="IPR002104">
    <property type="entry name" value="Integrase_catalytic"/>
</dbReference>
<keyword evidence="2" id="KW-0233">DNA recombination</keyword>
<dbReference type="AlphaFoldDB" id="T1B6U1"/>
<name>T1B6U1_9ZZZZ</name>
<dbReference type="Gene3D" id="1.10.443.10">
    <property type="entry name" value="Intergrase catalytic core"/>
    <property type="match status" value="1"/>
</dbReference>
<dbReference type="GO" id="GO:0015074">
    <property type="term" value="P:DNA integration"/>
    <property type="evidence" value="ECO:0007669"/>
    <property type="project" value="InterPro"/>
</dbReference>
<evidence type="ECO:0000256" key="2">
    <source>
        <dbReference type="ARBA" id="ARBA00023172"/>
    </source>
</evidence>
<keyword evidence="1" id="KW-0238">DNA-binding</keyword>
<feature type="domain" description="Tyr recombinase" evidence="3">
    <location>
        <begin position="1"/>
        <end position="174"/>
    </location>
</feature>
<reference evidence="4" key="1">
    <citation type="submission" date="2013-08" db="EMBL/GenBank/DDBJ databases">
        <authorList>
            <person name="Mendez C."/>
            <person name="Richter M."/>
            <person name="Ferrer M."/>
            <person name="Sanchez J."/>
        </authorList>
    </citation>
    <scope>NUCLEOTIDE SEQUENCE</scope>
</reference>
<dbReference type="GO" id="GO:0006310">
    <property type="term" value="P:DNA recombination"/>
    <property type="evidence" value="ECO:0007669"/>
    <property type="project" value="UniProtKB-KW"/>
</dbReference>
<dbReference type="Pfam" id="PF00589">
    <property type="entry name" value="Phage_integrase"/>
    <property type="match status" value="1"/>
</dbReference>
<feature type="non-terminal residue" evidence="4">
    <location>
        <position position="1"/>
    </location>
</feature>
<dbReference type="PANTHER" id="PTHR30349:SF41">
    <property type="entry name" value="INTEGRASE_RECOMBINASE PROTEIN MJ0367-RELATED"/>
    <property type="match status" value="1"/>
</dbReference>
<evidence type="ECO:0000259" key="3">
    <source>
        <dbReference type="PROSITE" id="PS51898"/>
    </source>
</evidence>
<evidence type="ECO:0000256" key="1">
    <source>
        <dbReference type="ARBA" id="ARBA00023125"/>
    </source>
</evidence>
<protein>
    <submittedName>
        <fullName evidence="4">Integrase/recombinase</fullName>
    </submittedName>
</protein>
<organism evidence="4">
    <name type="scientific">mine drainage metagenome</name>
    <dbReference type="NCBI Taxonomy" id="410659"/>
    <lineage>
        <taxon>unclassified sequences</taxon>
        <taxon>metagenomes</taxon>
        <taxon>ecological metagenomes</taxon>
    </lineage>
</organism>
<dbReference type="EMBL" id="AUZZ01000267">
    <property type="protein sequence ID" value="EQD68651.1"/>
    <property type="molecule type" value="Genomic_DNA"/>
</dbReference>
<gene>
    <name evidence="4" type="ORF">B2A_00341</name>
</gene>
<reference evidence="4" key="2">
    <citation type="journal article" date="2014" name="ISME J.">
        <title>Microbial stratification in low pH oxic and suboxic macroscopic growths along an acid mine drainage.</title>
        <authorList>
            <person name="Mendez-Garcia C."/>
            <person name="Mesa V."/>
            <person name="Sprenger R.R."/>
            <person name="Richter M."/>
            <person name="Diez M.S."/>
            <person name="Solano J."/>
            <person name="Bargiela R."/>
            <person name="Golyshina O.V."/>
            <person name="Manteca A."/>
            <person name="Ramos J.L."/>
            <person name="Gallego J.R."/>
            <person name="Llorente I."/>
            <person name="Martins Dos Santos V.A."/>
            <person name="Jensen O.N."/>
            <person name="Pelaez A.I."/>
            <person name="Sanchez J."/>
            <person name="Ferrer M."/>
        </authorList>
    </citation>
    <scope>NUCLEOTIDE SEQUENCE</scope>
</reference>
<dbReference type="PROSITE" id="PS51898">
    <property type="entry name" value="TYR_RECOMBINASE"/>
    <property type="match status" value="1"/>
</dbReference>
<dbReference type="PANTHER" id="PTHR30349">
    <property type="entry name" value="PHAGE INTEGRASE-RELATED"/>
    <property type="match status" value="1"/>
</dbReference>
<dbReference type="InterPro" id="IPR011010">
    <property type="entry name" value="DNA_brk_join_enz"/>
</dbReference>
<dbReference type="InterPro" id="IPR050090">
    <property type="entry name" value="Tyrosine_recombinase_XerCD"/>
</dbReference>
<dbReference type="GO" id="GO:0003677">
    <property type="term" value="F:DNA binding"/>
    <property type="evidence" value="ECO:0007669"/>
    <property type="project" value="UniProtKB-KW"/>
</dbReference>
<feature type="non-terminal residue" evidence="4">
    <location>
        <position position="174"/>
    </location>
</feature>